<dbReference type="AlphaFoldDB" id="A0A3T0KT17"/>
<dbReference type="EMBL" id="CP026095">
    <property type="protein sequence ID" value="AZV43556.1"/>
    <property type="molecule type" value="Genomic_DNA"/>
</dbReference>
<evidence type="ECO:0000313" key="1">
    <source>
        <dbReference type="EMBL" id="AZV43556.1"/>
    </source>
</evidence>
<gene>
    <name evidence="1" type="ORF">BAOM_2947</name>
</gene>
<sequence>MEAWKNDLKTIYYVRSTSGGSNDDSTNARYKECEACT</sequence>
<accession>A0A3T0KT17</accession>
<reference evidence="1 2" key="1">
    <citation type="submission" date="2018-01" db="EMBL/GenBank/DDBJ databases">
        <title>Bacillus asahii Genome sequencing and assembly.</title>
        <authorList>
            <person name="Jiang H."/>
            <person name="Feng Y."/>
            <person name="Zhao F."/>
            <person name="Lin X."/>
        </authorList>
    </citation>
    <scope>NUCLEOTIDE SEQUENCE [LARGE SCALE GENOMIC DNA]</scope>
    <source>
        <strain evidence="1 2">OM18</strain>
    </source>
</reference>
<dbReference type="Proteomes" id="UP000283095">
    <property type="component" value="Chromosome"/>
</dbReference>
<proteinExistence type="predicted"/>
<evidence type="ECO:0000313" key="2">
    <source>
        <dbReference type="Proteomes" id="UP000283095"/>
    </source>
</evidence>
<dbReference type="KEGG" id="pasa:BAOM_2947"/>
<organism evidence="1 2">
    <name type="scientific">Peribacillus asahii</name>
    <dbReference type="NCBI Taxonomy" id="228899"/>
    <lineage>
        <taxon>Bacteria</taxon>
        <taxon>Bacillati</taxon>
        <taxon>Bacillota</taxon>
        <taxon>Bacilli</taxon>
        <taxon>Bacillales</taxon>
        <taxon>Bacillaceae</taxon>
        <taxon>Peribacillus</taxon>
    </lineage>
</organism>
<protein>
    <submittedName>
        <fullName evidence="1">Uncharacterized protein</fullName>
    </submittedName>
</protein>
<name>A0A3T0KT17_9BACI</name>